<dbReference type="SUPFAM" id="SSF53474">
    <property type="entry name" value="alpha/beta-Hydrolases"/>
    <property type="match status" value="1"/>
</dbReference>
<name>A0AAN7KUN5_TRANT</name>
<dbReference type="GO" id="GO:0006508">
    <property type="term" value="P:proteolysis"/>
    <property type="evidence" value="ECO:0007669"/>
    <property type="project" value="InterPro"/>
</dbReference>
<comment type="similarity">
    <text evidence="1">Belongs to the peptidase S10 family.</text>
</comment>
<dbReference type="PANTHER" id="PTHR11802:SF310">
    <property type="entry name" value="SERINE CARBOXYPEPTIDASE-LIKE 18"/>
    <property type="match status" value="1"/>
</dbReference>
<dbReference type="FunFam" id="3.40.50.12670:FF:000001">
    <property type="entry name" value="Carboxypeptidase"/>
    <property type="match status" value="1"/>
</dbReference>
<dbReference type="PRINTS" id="PR00724">
    <property type="entry name" value="CRBOXYPTASEC"/>
</dbReference>
<reference evidence="4 5" key="1">
    <citation type="journal article" date="2023" name="Hortic Res">
        <title>Pangenome of water caltrop reveals structural variations and asymmetric subgenome divergence after allopolyploidization.</title>
        <authorList>
            <person name="Zhang X."/>
            <person name="Chen Y."/>
            <person name="Wang L."/>
            <person name="Yuan Y."/>
            <person name="Fang M."/>
            <person name="Shi L."/>
            <person name="Lu R."/>
            <person name="Comes H.P."/>
            <person name="Ma Y."/>
            <person name="Chen Y."/>
            <person name="Huang G."/>
            <person name="Zhou Y."/>
            <person name="Zheng Z."/>
            <person name="Qiu Y."/>
        </authorList>
    </citation>
    <scope>NUCLEOTIDE SEQUENCE [LARGE SCALE GENOMIC DNA]</scope>
    <source>
        <strain evidence="4">F231</strain>
    </source>
</reference>
<dbReference type="EMBL" id="JAXQNO010000021">
    <property type="protein sequence ID" value="KAK4769402.1"/>
    <property type="molecule type" value="Genomic_DNA"/>
</dbReference>
<dbReference type="PANTHER" id="PTHR11802">
    <property type="entry name" value="SERINE PROTEASE FAMILY S10 SERINE CARBOXYPEPTIDASE"/>
    <property type="match status" value="1"/>
</dbReference>
<proteinExistence type="inferred from homology"/>
<keyword evidence="5" id="KW-1185">Reference proteome</keyword>
<evidence type="ECO:0000256" key="3">
    <source>
        <dbReference type="ARBA" id="ARBA00023180"/>
    </source>
</evidence>
<dbReference type="GO" id="GO:0019748">
    <property type="term" value="P:secondary metabolic process"/>
    <property type="evidence" value="ECO:0007669"/>
    <property type="project" value="TreeGrafter"/>
</dbReference>
<gene>
    <name evidence="4" type="ORF">SAY86_027552</name>
</gene>
<dbReference type="InterPro" id="IPR001563">
    <property type="entry name" value="Peptidase_S10"/>
</dbReference>
<protein>
    <recommendedName>
        <fullName evidence="6">Serine carboxypeptidase-like 18</fullName>
    </recommendedName>
</protein>
<evidence type="ECO:0008006" key="6">
    <source>
        <dbReference type="Google" id="ProtNLM"/>
    </source>
</evidence>
<keyword evidence="3" id="KW-0325">Glycoprotein</keyword>
<evidence type="ECO:0000256" key="2">
    <source>
        <dbReference type="ARBA" id="ARBA00022729"/>
    </source>
</evidence>
<dbReference type="Gene3D" id="3.40.50.12670">
    <property type="match status" value="1"/>
</dbReference>
<dbReference type="Proteomes" id="UP001346149">
    <property type="component" value="Unassembled WGS sequence"/>
</dbReference>
<dbReference type="AlphaFoldDB" id="A0AAN7KUN5"/>
<evidence type="ECO:0000313" key="4">
    <source>
        <dbReference type="EMBL" id="KAK4769402.1"/>
    </source>
</evidence>
<comment type="caution">
    <text evidence="4">The sequence shown here is derived from an EMBL/GenBank/DDBJ whole genome shotgun (WGS) entry which is preliminary data.</text>
</comment>
<dbReference type="FunFam" id="3.40.50.1820:FF:000072">
    <property type="entry name" value="Serine carboxypeptidase-like 19"/>
    <property type="match status" value="1"/>
</dbReference>
<evidence type="ECO:0000313" key="5">
    <source>
        <dbReference type="Proteomes" id="UP001346149"/>
    </source>
</evidence>
<organism evidence="4 5">
    <name type="scientific">Trapa natans</name>
    <name type="common">Water chestnut</name>
    <dbReference type="NCBI Taxonomy" id="22666"/>
    <lineage>
        <taxon>Eukaryota</taxon>
        <taxon>Viridiplantae</taxon>
        <taxon>Streptophyta</taxon>
        <taxon>Embryophyta</taxon>
        <taxon>Tracheophyta</taxon>
        <taxon>Spermatophyta</taxon>
        <taxon>Magnoliopsida</taxon>
        <taxon>eudicotyledons</taxon>
        <taxon>Gunneridae</taxon>
        <taxon>Pentapetalae</taxon>
        <taxon>rosids</taxon>
        <taxon>malvids</taxon>
        <taxon>Myrtales</taxon>
        <taxon>Lythraceae</taxon>
        <taxon>Trapa</taxon>
    </lineage>
</organism>
<accession>A0AAN7KUN5</accession>
<dbReference type="InterPro" id="IPR029058">
    <property type="entry name" value="AB_hydrolase_fold"/>
</dbReference>
<sequence length="588" mass="65896">MACHCDTGRIQPWSPSNEISLFDGSVVETAEESECYNNQLLVHQTIFGAELASFLACKISTRPPYMAVSSAHSQRPEVVVGRRLGRHLGAVLLLLLLVSTCSSSVSAKAIVETLPGYSGKLPFKLETGYVTVGDMDEIELFYYFIESERNPVRDPLLLWLTGGPGCSGFSGLVYEIGPLVFDYTTFNGSFPSLLSNPHSWTQIASIIFLDAPVGTGFSYSTTQSGYYSSDTLSANNTYTFLRKWIVDHPRFSKVPLYISGDSYSGMIVPQVTKLISQGITAGLQPTLELQGYILGNPVTALHSDENSRVPFMHRLSLISDELYESAKHNCKGEYFDPDTSNSTCIEDIGQITQCTIKICDAQILEPKCSYSKPKPPGLNWGRKFFDEDATLELLRSPTKREENWCRVCPSIDLSNCLYVYLSMSSAAIVMQEIDGLHFLQNSNYVLSYMWANYDTVQEALNVRKGTILEWMRCNKSLAYDSNLNSTVSYHYDLLKDGYRALVYSGDHDMLIPHVGTEGWIYSLNMTVVDNWRPWFVDGQIAGYTTKFKVYLGDGLTYNTVKEGGHTAPEYKPKQCLEMADRWLSYYPM</sequence>
<keyword evidence="2" id="KW-0732">Signal</keyword>
<dbReference type="Pfam" id="PF00450">
    <property type="entry name" value="Peptidase_S10"/>
    <property type="match status" value="1"/>
</dbReference>
<dbReference type="GO" id="GO:0016747">
    <property type="term" value="F:acyltransferase activity, transferring groups other than amino-acyl groups"/>
    <property type="evidence" value="ECO:0007669"/>
    <property type="project" value="TreeGrafter"/>
</dbReference>
<evidence type="ECO:0000256" key="1">
    <source>
        <dbReference type="ARBA" id="ARBA00009431"/>
    </source>
</evidence>
<dbReference type="GO" id="GO:0004185">
    <property type="term" value="F:serine-type carboxypeptidase activity"/>
    <property type="evidence" value="ECO:0007669"/>
    <property type="project" value="InterPro"/>
</dbReference>
<dbReference type="Gene3D" id="3.40.50.1820">
    <property type="entry name" value="alpha/beta hydrolase"/>
    <property type="match status" value="1"/>
</dbReference>